<evidence type="ECO:0000256" key="2">
    <source>
        <dbReference type="ARBA" id="ARBA00022801"/>
    </source>
</evidence>
<keyword evidence="3 5" id="KW-0442">Lipid degradation</keyword>
<feature type="region of interest" description="Disordered" evidence="7">
    <location>
        <begin position="524"/>
        <end position="543"/>
    </location>
</feature>
<dbReference type="SUPFAM" id="SSF52151">
    <property type="entry name" value="FabD/lysophospholipase-like"/>
    <property type="match status" value="1"/>
</dbReference>
<feature type="compositionally biased region" description="Basic and acidic residues" evidence="7">
    <location>
        <begin position="532"/>
        <end position="543"/>
    </location>
</feature>
<dbReference type="Proteomes" id="UP000799767">
    <property type="component" value="Unassembled WGS sequence"/>
</dbReference>
<keyword evidence="2 5" id="KW-0378">Hydrolase</keyword>
<dbReference type="PROSITE" id="PS51210">
    <property type="entry name" value="PLA2C"/>
    <property type="match status" value="1"/>
</dbReference>
<dbReference type="EC" id="3.1.1.5" evidence="6"/>
<dbReference type="GO" id="GO:0004622">
    <property type="term" value="F:phosphatidylcholine lysophospholipase activity"/>
    <property type="evidence" value="ECO:0007669"/>
    <property type="project" value="UniProtKB-EC"/>
</dbReference>
<comment type="catalytic activity">
    <reaction evidence="6">
        <text>a 1-acyl-sn-glycero-3-phosphocholine + H2O = sn-glycerol 3-phosphocholine + a fatty acid + H(+)</text>
        <dbReference type="Rhea" id="RHEA:15177"/>
        <dbReference type="ChEBI" id="CHEBI:15377"/>
        <dbReference type="ChEBI" id="CHEBI:15378"/>
        <dbReference type="ChEBI" id="CHEBI:16870"/>
        <dbReference type="ChEBI" id="CHEBI:28868"/>
        <dbReference type="ChEBI" id="CHEBI:58168"/>
        <dbReference type="EC" id="3.1.1.5"/>
    </reaction>
</comment>
<dbReference type="GeneID" id="54470382"/>
<feature type="compositionally biased region" description="Polar residues" evidence="7">
    <location>
        <begin position="30"/>
        <end position="40"/>
    </location>
</feature>
<organism evidence="9 10">
    <name type="scientific">Neohortaea acidophila</name>
    <dbReference type="NCBI Taxonomy" id="245834"/>
    <lineage>
        <taxon>Eukaryota</taxon>
        <taxon>Fungi</taxon>
        <taxon>Dikarya</taxon>
        <taxon>Ascomycota</taxon>
        <taxon>Pezizomycotina</taxon>
        <taxon>Dothideomycetes</taxon>
        <taxon>Dothideomycetidae</taxon>
        <taxon>Mycosphaerellales</taxon>
        <taxon>Teratosphaeriaceae</taxon>
        <taxon>Neohortaea</taxon>
    </lineage>
</organism>
<feature type="domain" description="PLA2c" evidence="8">
    <location>
        <begin position="85"/>
        <end position="658"/>
    </location>
</feature>
<dbReference type="Gene3D" id="3.40.1090.10">
    <property type="entry name" value="Cytosolic phospholipase A2 catalytic domain"/>
    <property type="match status" value="1"/>
</dbReference>
<name>A0A6A6PXC9_9PEZI</name>
<evidence type="ECO:0000256" key="1">
    <source>
        <dbReference type="ARBA" id="ARBA00008780"/>
    </source>
</evidence>
<dbReference type="RefSeq" id="XP_033590985.1">
    <property type="nucleotide sequence ID" value="XM_033729380.1"/>
</dbReference>
<dbReference type="InterPro" id="IPR002642">
    <property type="entry name" value="LysoPLipase_cat_dom"/>
</dbReference>
<evidence type="ECO:0000259" key="8">
    <source>
        <dbReference type="PROSITE" id="PS51210"/>
    </source>
</evidence>
<dbReference type="PANTHER" id="PTHR10728:SF40">
    <property type="entry name" value="PATATIN FAMILY PROTEIN"/>
    <property type="match status" value="1"/>
</dbReference>
<dbReference type="GO" id="GO:0046475">
    <property type="term" value="P:glycerophospholipid catabolic process"/>
    <property type="evidence" value="ECO:0007669"/>
    <property type="project" value="TreeGrafter"/>
</dbReference>
<dbReference type="Pfam" id="PF01735">
    <property type="entry name" value="PLA2_B"/>
    <property type="match status" value="2"/>
</dbReference>
<accession>A0A6A6PXC9</accession>
<evidence type="ECO:0000256" key="4">
    <source>
        <dbReference type="ARBA" id="ARBA00023098"/>
    </source>
</evidence>
<dbReference type="GO" id="GO:0004623">
    <property type="term" value="F:phospholipase A2 activity"/>
    <property type="evidence" value="ECO:0007669"/>
    <property type="project" value="TreeGrafter"/>
</dbReference>
<evidence type="ECO:0000256" key="3">
    <source>
        <dbReference type="ARBA" id="ARBA00022963"/>
    </source>
</evidence>
<evidence type="ECO:0000313" key="10">
    <source>
        <dbReference type="Proteomes" id="UP000799767"/>
    </source>
</evidence>
<evidence type="ECO:0000256" key="5">
    <source>
        <dbReference type="PROSITE-ProRule" id="PRU00555"/>
    </source>
</evidence>
<comment type="similarity">
    <text evidence="1 6">Belongs to the lysophospholipase family.</text>
</comment>
<reference evidence="9" key="1">
    <citation type="journal article" date="2020" name="Stud. Mycol.">
        <title>101 Dothideomycetes genomes: a test case for predicting lifestyles and emergence of pathogens.</title>
        <authorList>
            <person name="Haridas S."/>
            <person name="Albert R."/>
            <person name="Binder M."/>
            <person name="Bloem J."/>
            <person name="Labutti K."/>
            <person name="Salamov A."/>
            <person name="Andreopoulos B."/>
            <person name="Baker S."/>
            <person name="Barry K."/>
            <person name="Bills G."/>
            <person name="Bluhm B."/>
            <person name="Cannon C."/>
            <person name="Castanera R."/>
            <person name="Culley D."/>
            <person name="Daum C."/>
            <person name="Ezra D."/>
            <person name="Gonzalez J."/>
            <person name="Henrissat B."/>
            <person name="Kuo A."/>
            <person name="Liang C."/>
            <person name="Lipzen A."/>
            <person name="Lutzoni F."/>
            <person name="Magnuson J."/>
            <person name="Mondo S."/>
            <person name="Nolan M."/>
            <person name="Ohm R."/>
            <person name="Pangilinan J."/>
            <person name="Park H.-J."/>
            <person name="Ramirez L."/>
            <person name="Alfaro M."/>
            <person name="Sun H."/>
            <person name="Tritt A."/>
            <person name="Yoshinaga Y."/>
            <person name="Zwiers L.-H."/>
            <person name="Turgeon B."/>
            <person name="Goodwin S."/>
            <person name="Spatafora J."/>
            <person name="Crous P."/>
            <person name="Grigoriev I."/>
        </authorList>
    </citation>
    <scope>NUCLEOTIDE SEQUENCE</scope>
    <source>
        <strain evidence="9">CBS 113389</strain>
    </source>
</reference>
<dbReference type="SMART" id="SM00022">
    <property type="entry name" value="PLAc"/>
    <property type="match status" value="1"/>
</dbReference>
<dbReference type="AlphaFoldDB" id="A0A6A6PXC9"/>
<evidence type="ECO:0000256" key="7">
    <source>
        <dbReference type="SAM" id="MobiDB-lite"/>
    </source>
</evidence>
<sequence>MSAAADPRRAEMPRQGDKPTVPVKDHVNGLDSSEQGNSKPGLTRRFKNQFKSSFPEAAQDIKIIGGMTALKSKVKSELQDSTLYPEVDKVSEVRRGLDLCSEEKSFLEKRTARTRDSFARYIGVDPASVHPDDVPTLSFGGSGGGFRAMIACLAYCDHMQRMGLWDCLTYVAGVSGSCWSLAAAYTFGKANFASVIEHCKTRLSPWHPLSGDAVRTLLSSPGGAHVTLGPLIRKSKNGLQTVAMDLYAVFTTGWIFFQHDPADDPGGSTKKEVADYQRSWQRYSSAREHTDTGAHPLPIMTAIRHERPWRDWHDKEAPFRQADHEKGDHARAAVAWFQWFEMTPYEIGCDEIQAWVPTWGFGRPYKEGKSVTQLPEQSLALLLGLCTSAPAGPLTSYLATISRNLPSNFLGNWIHSMAHAVTKIWGKQGTEEFENHHPLHACNEHNFMYQYTHVDAGSRRPPGIENSPRIHLIDSGMDNNCPTYVLLHPKRGADVIINMDASSDVQKDTFPERVNQIGGRRGLQFQRRHKDAKPGGDPKDPDRFKGMYAQVFDGTTSERPATVTDSYGRTVPTPPAEVYPHGCTMIYMPLLPNERAVADFDPSTAKFSGSYNLVWTPEQVDTLVKVCHANFEEGEATIKAALYEAWQRKTAARIAREG</sequence>
<feature type="compositionally biased region" description="Basic and acidic residues" evidence="7">
    <location>
        <begin position="1"/>
        <end position="28"/>
    </location>
</feature>
<dbReference type="EMBL" id="MU001634">
    <property type="protein sequence ID" value="KAF2484416.1"/>
    <property type="molecule type" value="Genomic_DNA"/>
</dbReference>
<proteinExistence type="inferred from homology"/>
<keyword evidence="10" id="KW-1185">Reference proteome</keyword>
<dbReference type="OrthoDB" id="6121437at2759"/>
<feature type="region of interest" description="Disordered" evidence="7">
    <location>
        <begin position="1"/>
        <end position="44"/>
    </location>
</feature>
<dbReference type="GO" id="GO:0005829">
    <property type="term" value="C:cytosol"/>
    <property type="evidence" value="ECO:0007669"/>
    <property type="project" value="TreeGrafter"/>
</dbReference>
<dbReference type="PANTHER" id="PTHR10728">
    <property type="entry name" value="CYTOSOLIC PHOSPHOLIPASE A2"/>
    <property type="match status" value="1"/>
</dbReference>
<dbReference type="InterPro" id="IPR016035">
    <property type="entry name" value="Acyl_Trfase/lysoPLipase"/>
</dbReference>
<evidence type="ECO:0000256" key="6">
    <source>
        <dbReference type="RuleBase" id="RU362103"/>
    </source>
</evidence>
<keyword evidence="4 5" id="KW-0443">Lipid metabolism</keyword>
<protein>
    <recommendedName>
        <fullName evidence="6">Lysophospholipase</fullName>
        <ecNumber evidence="6">3.1.1.5</ecNumber>
    </recommendedName>
</protein>
<evidence type="ECO:0000313" key="9">
    <source>
        <dbReference type="EMBL" id="KAF2484416.1"/>
    </source>
</evidence>
<gene>
    <name evidence="9" type="ORF">BDY17DRAFT_127793</name>
</gene>